<dbReference type="EMBL" id="CNFU01000387">
    <property type="protein sequence ID" value="CKR73515.1"/>
    <property type="molecule type" value="Genomic_DNA"/>
</dbReference>
<accession>A0A655I9Z0</accession>
<evidence type="ECO:0000313" key="1">
    <source>
        <dbReference type="EMBL" id="CKR73515.1"/>
    </source>
</evidence>
<proteinExistence type="predicted"/>
<gene>
    <name evidence="2" type="ORF">ERS007679_02201</name>
    <name evidence="1" type="ORF">ERS027661_02003</name>
</gene>
<organism evidence="2 3">
    <name type="scientific">Mycobacterium tuberculosis</name>
    <dbReference type="NCBI Taxonomy" id="1773"/>
    <lineage>
        <taxon>Bacteria</taxon>
        <taxon>Bacillati</taxon>
        <taxon>Actinomycetota</taxon>
        <taxon>Actinomycetes</taxon>
        <taxon>Mycobacteriales</taxon>
        <taxon>Mycobacteriaceae</taxon>
        <taxon>Mycobacterium</taxon>
        <taxon>Mycobacterium tuberculosis complex</taxon>
    </lineage>
</organism>
<sequence length="88" mass="9383">MTLWADDRLIGEGELPQTVPLAFTSYAGMDIGRDNGLVVDRGYEDKAPYAFTGTVTEVIFDLKPVHPEAARALHEHASVQAVGQGAAG</sequence>
<evidence type="ECO:0000313" key="3">
    <source>
        <dbReference type="Proteomes" id="UP000045842"/>
    </source>
</evidence>
<protein>
    <submittedName>
        <fullName evidence="2">Arylsulfatase AtsB</fullName>
    </submittedName>
</protein>
<dbReference type="EMBL" id="CSAD01000285">
    <property type="protein sequence ID" value="COV63619.1"/>
    <property type="molecule type" value="Genomic_DNA"/>
</dbReference>
<reference evidence="3 4" key="1">
    <citation type="submission" date="2015-03" db="EMBL/GenBank/DDBJ databases">
        <authorList>
            <consortium name="Pathogen Informatics"/>
        </authorList>
    </citation>
    <scope>NUCLEOTIDE SEQUENCE [LARGE SCALE GENOMIC DNA]</scope>
    <source>
        <strain evidence="1 4">Bir 187</strain>
        <strain evidence="2 3">G09801536</strain>
    </source>
</reference>
<dbReference type="Proteomes" id="UP000049023">
    <property type="component" value="Unassembled WGS sequence"/>
</dbReference>
<dbReference type="AlphaFoldDB" id="A0A655I9Z0"/>
<name>A0A655I9Z0_MYCTX</name>
<evidence type="ECO:0000313" key="4">
    <source>
        <dbReference type="Proteomes" id="UP000049023"/>
    </source>
</evidence>
<dbReference type="Proteomes" id="UP000045842">
    <property type="component" value="Unassembled WGS sequence"/>
</dbReference>
<evidence type="ECO:0000313" key="2">
    <source>
        <dbReference type="EMBL" id="COV63619.1"/>
    </source>
</evidence>